<evidence type="ECO:0000313" key="1">
    <source>
        <dbReference type="EMBL" id="MBK6973212.1"/>
    </source>
</evidence>
<sequence length="92" mass="10185">MKTLPTLTSTLRSANSRLIRAMQFGRQNSGQYPERLNANGQFRFGGASEGVSAASVDFPDKHRLLLSGFAWSLGYYEIDLVGKMSARKQLNT</sequence>
<evidence type="ECO:0000313" key="2">
    <source>
        <dbReference type="Proteomes" id="UP000807785"/>
    </source>
</evidence>
<dbReference type="AlphaFoldDB" id="A0A9D7E3S9"/>
<gene>
    <name evidence="1" type="ORF">IPH26_09770</name>
</gene>
<name>A0A9D7E3S9_9PROT</name>
<proteinExistence type="predicted"/>
<organism evidence="1 2">
    <name type="scientific">Candidatus Methylophosphatis roskildensis</name>
    <dbReference type="NCBI Taxonomy" id="2899263"/>
    <lineage>
        <taxon>Bacteria</taxon>
        <taxon>Pseudomonadati</taxon>
        <taxon>Pseudomonadota</taxon>
        <taxon>Betaproteobacteria</taxon>
        <taxon>Nitrosomonadales</taxon>
        <taxon>Sterolibacteriaceae</taxon>
        <taxon>Candidatus Methylophosphatis</taxon>
    </lineage>
</organism>
<accession>A0A9D7E3S9</accession>
<comment type="caution">
    <text evidence="1">The sequence shown here is derived from an EMBL/GenBank/DDBJ whole genome shotgun (WGS) entry which is preliminary data.</text>
</comment>
<reference evidence="1" key="1">
    <citation type="submission" date="2020-10" db="EMBL/GenBank/DDBJ databases">
        <title>Connecting structure to function with the recovery of over 1000 high-quality activated sludge metagenome-assembled genomes encoding full-length rRNA genes using long-read sequencing.</title>
        <authorList>
            <person name="Singleton C.M."/>
            <person name="Petriglieri F."/>
            <person name="Kristensen J.M."/>
            <person name="Kirkegaard R.H."/>
            <person name="Michaelsen T.Y."/>
            <person name="Andersen M.H."/>
            <person name="Karst S.M."/>
            <person name="Dueholm M.S."/>
            <person name="Nielsen P.H."/>
            <person name="Albertsen M."/>
        </authorList>
    </citation>
    <scope>NUCLEOTIDE SEQUENCE</scope>
    <source>
        <strain evidence="1">Bjer_18-Q3-R1-45_BAT3C.347</strain>
    </source>
</reference>
<dbReference type="Proteomes" id="UP000807785">
    <property type="component" value="Unassembled WGS sequence"/>
</dbReference>
<dbReference type="EMBL" id="JADJEV010000003">
    <property type="protein sequence ID" value="MBK6973212.1"/>
    <property type="molecule type" value="Genomic_DNA"/>
</dbReference>
<protein>
    <submittedName>
        <fullName evidence="1">Uncharacterized protein</fullName>
    </submittedName>
</protein>